<accession>A0ABR2KYF3</accession>
<evidence type="ECO:0000256" key="8">
    <source>
        <dbReference type="SAM" id="Phobius"/>
    </source>
</evidence>
<gene>
    <name evidence="10" type="ORF">M9Y10_013733</name>
</gene>
<evidence type="ECO:0000256" key="1">
    <source>
        <dbReference type="ARBA" id="ARBA00004606"/>
    </source>
</evidence>
<keyword evidence="2" id="KW-0328">Glycosyltransferase</keyword>
<evidence type="ECO:0000256" key="4">
    <source>
        <dbReference type="ARBA" id="ARBA00022692"/>
    </source>
</evidence>
<comment type="subcellular location">
    <subcellularLocation>
        <location evidence="1">Membrane</location>
        <topology evidence="1">Single-pass type II membrane protein</topology>
    </subcellularLocation>
</comment>
<feature type="transmembrane region" description="Helical" evidence="8">
    <location>
        <begin position="15"/>
        <end position="34"/>
    </location>
</feature>
<feature type="domain" description="Fringe-like glycosyltransferase" evidence="9">
    <location>
        <begin position="53"/>
        <end position="243"/>
    </location>
</feature>
<name>A0ABR2KYF3_9EUKA</name>
<keyword evidence="3" id="KW-0808">Transferase</keyword>
<evidence type="ECO:0000313" key="11">
    <source>
        <dbReference type="Proteomes" id="UP001470230"/>
    </source>
</evidence>
<dbReference type="Proteomes" id="UP001470230">
    <property type="component" value="Unassembled WGS sequence"/>
</dbReference>
<protein>
    <recommendedName>
        <fullName evidence="9">Fringe-like glycosyltransferase domain-containing protein</fullName>
    </recommendedName>
</protein>
<evidence type="ECO:0000256" key="7">
    <source>
        <dbReference type="ARBA" id="ARBA00023136"/>
    </source>
</evidence>
<dbReference type="EMBL" id="JAPFFF010000002">
    <property type="protein sequence ID" value="KAK8895848.1"/>
    <property type="molecule type" value="Genomic_DNA"/>
</dbReference>
<evidence type="ECO:0000313" key="10">
    <source>
        <dbReference type="EMBL" id="KAK8895848.1"/>
    </source>
</evidence>
<feature type="transmembrane region" description="Helical" evidence="8">
    <location>
        <begin position="41"/>
        <end position="64"/>
    </location>
</feature>
<organism evidence="10 11">
    <name type="scientific">Tritrichomonas musculus</name>
    <dbReference type="NCBI Taxonomy" id="1915356"/>
    <lineage>
        <taxon>Eukaryota</taxon>
        <taxon>Metamonada</taxon>
        <taxon>Parabasalia</taxon>
        <taxon>Tritrichomonadida</taxon>
        <taxon>Tritrichomonadidae</taxon>
        <taxon>Tritrichomonas</taxon>
    </lineage>
</organism>
<evidence type="ECO:0000256" key="6">
    <source>
        <dbReference type="ARBA" id="ARBA00022989"/>
    </source>
</evidence>
<evidence type="ECO:0000256" key="5">
    <source>
        <dbReference type="ARBA" id="ARBA00022968"/>
    </source>
</evidence>
<keyword evidence="5" id="KW-0735">Signal-anchor</keyword>
<keyword evidence="7 8" id="KW-0472">Membrane</keyword>
<evidence type="ECO:0000259" key="9">
    <source>
        <dbReference type="Pfam" id="PF02434"/>
    </source>
</evidence>
<sequence>MAIFLFFSQSIFNDLAFFVLLFQLYARSIMTIYYNRRIKQLIYLIFKVYSNLDLYIAVISQIPYSKRIISLFQAWGEEFANKSGSMIKIFTLFNETNSTYIPLKYWKYITVKGLRFSSYSYRLVYYLNFASAHDFFKNTNLRWYLRTTYDNYIHLPNLYKFIEKLNSQYDPETEIVMKGDHIGYFIHGGPGWIMSRYAVKKYIDIEKQMTENYNSFKNADDENIMMFVNEYRLLYNNIYTPQFSGWPVKDSSYQQLIQSNFSYSKIIFPCRKNLHPKKVNKLVVWHNGRKKDYVNTIGKRIINEAPDNLGIHYHLHTGGEFCIFSKSIDYGDDSFI</sequence>
<dbReference type="Pfam" id="PF02434">
    <property type="entry name" value="Fringe"/>
    <property type="match status" value="1"/>
</dbReference>
<dbReference type="Gene3D" id="3.90.550.50">
    <property type="match status" value="1"/>
</dbReference>
<proteinExistence type="predicted"/>
<reference evidence="10 11" key="1">
    <citation type="submission" date="2024-04" db="EMBL/GenBank/DDBJ databases">
        <title>Tritrichomonas musculus Genome.</title>
        <authorList>
            <person name="Alves-Ferreira E."/>
            <person name="Grigg M."/>
            <person name="Lorenzi H."/>
            <person name="Galac M."/>
        </authorList>
    </citation>
    <scope>NUCLEOTIDE SEQUENCE [LARGE SCALE GENOMIC DNA]</scope>
    <source>
        <strain evidence="10 11">EAF2021</strain>
    </source>
</reference>
<keyword evidence="11" id="KW-1185">Reference proteome</keyword>
<keyword evidence="4 8" id="KW-0812">Transmembrane</keyword>
<keyword evidence="6 8" id="KW-1133">Transmembrane helix</keyword>
<dbReference type="InterPro" id="IPR003378">
    <property type="entry name" value="Fringe-like_glycosylTrfase"/>
</dbReference>
<evidence type="ECO:0000256" key="2">
    <source>
        <dbReference type="ARBA" id="ARBA00022676"/>
    </source>
</evidence>
<comment type="caution">
    <text evidence="10">The sequence shown here is derived from an EMBL/GenBank/DDBJ whole genome shotgun (WGS) entry which is preliminary data.</text>
</comment>
<evidence type="ECO:0000256" key="3">
    <source>
        <dbReference type="ARBA" id="ARBA00022679"/>
    </source>
</evidence>